<evidence type="ECO:0000313" key="2">
    <source>
        <dbReference type="Proteomes" id="UP001234202"/>
    </source>
</evidence>
<dbReference type="EMBL" id="JASBWV010000003">
    <property type="protein sequence ID" value="KAJ9127064.1"/>
    <property type="molecule type" value="Genomic_DNA"/>
</dbReference>
<gene>
    <name evidence="1" type="ORF">QFC24_001297</name>
</gene>
<evidence type="ECO:0000313" key="1">
    <source>
        <dbReference type="EMBL" id="KAJ9127064.1"/>
    </source>
</evidence>
<proteinExistence type="predicted"/>
<dbReference type="Proteomes" id="UP001234202">
    <property type="component" value="Unassembled WGS sequence"/>
</dbReference>
<organism evidence="1 2">
    <name type="scientific">Naganishia onofrii</name>
    <dbReference type="NCBI Taxonomy" id="1851511"/>
    <lineage>
        <taxon>Eukaryota</taxon>
        <taxon>Fungi</taxon>
        <taxon>Dikarya</taxon>
        <taxon>Basidiomycota</taxon>
        <taxon>Agaricomycotina</taxon>
        <taxon>Tremellomycetes</taxon>
        <taxon>Filobasidiales</taxon>
        <taxon>Filobasidiaceae</taxon>
        <taxon>Naganishia</taxon>
    </lineage>
</organism>
<accession>A0ACC2XUM2</accession>
<reference evidence="1" key="1">
    <citation type="submission" date="2023-04" db="EMBL/GenBank/DDBJ databases">
        <title>Draft Genome sequencing of Naganishia species isolated from polar environments using Oxford Nanopore Technology.</title>
        <authorList>
            <person name="Leo P."/>
            <person name="Venkateswaran K."/>
        </authorList>
    </citation>
    <scope>NUCLEOTIDE SEQUENCE</scope>
    <source>
        <strain evidence="1">DBVPG 5303</strain>
    </source>
</reference>
<sequence>MNRRNATNPASAEQAPPRPNGESGGPFVRQHTGPLTRSIAGTGYRHGPLVSRAPPPTACVSTAAVFGPHSAIPREMLANYPPQPQRPQAIPRHFSSSSAIARHRDPSSETYDPAYADALEAAVQSSIPLHGQFEQTAIQQRSTRLVVEGQSRQPPTHPQPPMSSVRKLTAISQASSPLQNAQGPSISRDLKRKFDIDDNNAASAPSTPSAVVKSNSLAPASSAPAAVVKASFVSQPKSKTETDGDYKKRRARERQQQARQKAKEESVPSGDPTPASKKQKTIPAEPKAPPAPQFHLDRGPGNPNGPSAWDILVEWMAGEGNLLRFRSVSTAEKLVMMREVHERLISMGMADRPLHSLVAKVKDLYKRVCEVADQMRNQTGFGVGGDDDKEEEEEEDEEAQLGTIQEMLESTTDGQLYLQLEEVLCNRHSVNPLHIHDSAKVGKVGKVKERQSLIDTLLRSAGPAIFTDDELTENDNEANPASVVVPEGGRKKGRTLQRTARLPVPDDDEDEAPPRRMGPANRTANNMPSSSNPAQGAGGNNSKNKGKDDADKVVADRLESHAAILQARSDRNNERLLARQAYADARLTLETERAEREKIVHDREHRQREHLHQLGLAERFAAMVNKRSGTGSRLDPDSIGRVVFGEDAWKELKPVMMALVEIDGE</sequence>
<comment type="caution">
    <text evidence="1">The sequence shown here is derived from an EMBL/GenBank/DDBJ whole genome shotgun (WGS) entry which is preliminary data.</text>
</comment>
<protein>
    <submittedName>
        <fullName evidence="1">Uncharacterized protein</fullName>
    </submittedName>
</protein>
<keyword evidence="2" id="KW-1185">Reference proteome</keyword>
<name>A0ACC2XUM2_9TREE</name>